<dbReference type="RefSeq" id="WP_046768796.1">
    <property type="nucleotide sequence ID" value="NZ_KQ061228.1"/>
</dbReference>
<dbReference type="GO" id="GO:0005384">
    <property type="term" value="F:manganese ion transmembrane transporter activity"/>
    <property type="evidence" value="ECO:0007669"/>
    <property type="project" value="InterPro"/>
</dbReference>
<dbReference type="Proteomes" id="UP000182977">
    <property type="component" value="Chromosome I"/>
</dbReference>
<feature type="transmembrane region" description="Helical" evidence="5">
    <location>
        <begin position="182"/>
        <end position="201"/>
    </location>
</feature>
<comment type="subcellular location">
    <subcellularLocation>
        <location evidence="1">Endomembrane system</location>
        <topology evidence="1">Multi-pass membrane protein</topology>
    </subcellularLocation>
</comment>
<evidence type="ECO:0000256" key="4">
    <source>
        <dbReference type="ARBA" id="ARBA00023136"/>
    </source>
</evidence>
<keyword evidence="2 5" id="KW-0812">Transmembrane</keyword>
<evidence type="ECO:0000256" key="3">
    <source>
        <dbReference type="ARBA" id="ARBA00022989"/>
    </source>
</evidence>
<gene>
    <name evidence="6" type="ORF">SAMN04488563_6296</name>
</gene>
<feature type="transmembrane region" description="Helical" evidence="5">
    <location>
        <begin position="55"/>
        <end position="73"/>
    </location>
</feature>
<protein>
    <submittedName>
        <fullName evidence="6">Predicted Fe2+/Mn2+ transporter, VIT1/CCC1 family</fullName>
    </submittedName>
</protein>
<dbReference type="Pfam" id="PF01988">
    <property type="entry name" value="VIT1"/>
    <property type="match status" value="1"/>
</dbReference>
<evidence type="ECO:0000313" key="6">
    <source>
        <dbReference type="EMBL" id="SDU81278.1"/>
    </source>
</evidence>
<feature type="transmembrane region" description="Helical" evidence="5">
    <location>
        <begin position="213"/>
        <end position="237"/>
    </location>
</feature>
<evidence type="ECO:0000313" key="7">
    <source>
        <dbReference type="Proteomes" id="UP000182977"/>
    </source>
</evidence>
<keyword evidence="3 5" id="KW-1133">Transmembrane helix</keyword>
<dbReference type="EMBL" id="LT629791">
    <property type="protein sequence ID" value="SDU81278.1"/>
    <property type="molecule type" value="Genomic_DNA"/>
</dbReference>
<evidence type="ECO:0000256" key="2">
    <source>
        <dbReference type="ARBA" id="ARBA00022692"/>
    </source>
</evidence>
<evidence type="ECO:0000256" key="1">
    <source>
        <dbReference type="ARBA" id="ARBA00004127"/>
    </source>
</evidence>
<keyword evidence="4 5" id="KW-0472">Membrane</keyword>
<reference evidence="7" key="1">
    <citation type="submission" date="2016-10" db="EMBL/GenBank/DDBJ databases">
        <authorList>
            <person name="Varghese N."/>
            <person name="Submissions S."/>
        </authorList>
    </citation>
    <scope>NUCLEOTIDE SEQUENCE [LARGE SCALE GENOMIC DNA]</scope>
    <source>
        <strain evidence="7">DSM 45079</strain>
    </source>
</reference>
<evidence type="ECO:0000256" key="5">
    <source>
        <dbReference type="SAM" id="Phobius"/>
    </source>
</evidence>
<dbReference type="GO" id="GO:0012505">
    <property type="term" value="C:endomembrane system"/>
    <property type="evidence" value="ECO:0007669"/>
    <property type="project" value="UniProtKB-SubCell"/>
</dbReference>
<organism evidence="6 7">
    <name type="scientific">Jiangella alkaliphila</name>
    <dbReference type="NCBI Taxonomy" id="419479"/>
    <lineage>
        <taxon>Bacteria</taxon>
        <taxon>Bacillati</taxon>
        <taxon>Actinomycetota</taxon>
        <taxon>Actinomycetes</taxon>
        <taxon>Jiangellales</taxon>
        <taxon>Jiangellaceae</taxon>
        <taxon>Jiangella</taxon>
    </lineage>
</organism>
<dbReference type="CDD" id="cd02432">
    <property type="entry name" value="Nodulin-21_like_1"/>
    <property type="match status" value="1"/>
</dbReference>
<dbReference type="AlphaFoldDB" id="A0A1H2LKW8"/>
<feature type="transmembrane region" description="Helical" evidence="5">
    <location>
        <begin position="156"/>
        <end position="176"/>
    </location>
</feature>
<dbReference type="OrthoDB" id="188924at2"/>
<dbReference type="GO" id="GO:0030026">
    <property type="term" value="P:intracellular manganese ion homeostasis"/>
    <property type="evidence" value="ECO:0007669"/>
    <property type="project" value="InterPro"/>
</dbReference>
<feature type="transmembrane region" description="Helical" evidence="5">
    <location>
        <begin position="24"/>
        <end position="49"/>
    </location>
</feature>
<sequence>MAEATTPHEGEQHRHGKLAGRLNWLRAGILGANDGIISTAGLVVGVAGATTDRDWLLLTGLAGLVAGAFSMAGGEYTSVSAQRDTERAALARERWELEHLADEELAELTHIYVQKGLSRPLAEQVARELTAEDALAAHAEAELGIDADEQTNPWSAAFSSFVSFALGATLPLLAIVLPPTSVRVPVTMATVVVALALTGYAGAQLGGGRRSRAAARAVVVGLLTMAVTYAVGSALGVSVS</sequence>
<name>A0A1H2LKW8_9ACTN</name>
<dbReference type="STRING" id="419479.SAMN04488563_6296"/>
<proteinExistence type="predicted"/>
<accession>A0A1H2LKW8</accession>
<keyword evidence="7" id="KW-1185">Reference proteome</keyword>
<dbReference type="PANTHER" id="PTHR31851">
    <property type="entry name" value="FE(2+)/MN(2+) TRANSPORTER PCL1"/>
    <property type="match status" value="1"/>
</dbReference>
<dbReference type="InterPro" id="IPR008217">
    <property type="entry name" value="Ccc1_fam"/>
</dbReference>